<dbReference type="Gene3D" id="3.30.43.10">
    <property type="entry name" value="Uridine Diphospho-n-acetylenolpyruvylglucosamine Reductase, domain 2"/>
    <property type="match status" value="1"/>
</dbReference>
<dbReference type="HOGENOM" id="CLU_001681_9_0_5"/>
<dbReference type="InterPro" id="IPR005107">
    <property type="entry name" value="CO_DH_flav_C"/>
</dbReference>
<dbReference type="PROSITE" id="PS51085">
    <property type="entry name" value="2FE2S_FER_2"/>
    <property type="match status" value="1"/>
</dbReference>
<dbReference type="Pfam" id="PF00111">
    <property type="entry name" value="Fer2"/>
    <property type="match status" value="1"/>
</dbReference>
<dbReference type="InterPro" id="IPR016169">
    <property type="entry name" value="FAD-bd_PCMH_sub2"/>
</dbReference>
<feature type="domain" description="2Fe-2S ferredoxin-type" evidence="6">
    <location>
        <begin position="34"/>
        <end position="119"/>
    </location>
</feature>
<dbReference type="Proteomes" id="UP000004659">
    <property type="component" value="Unassembled WGS sequence"/>
</dbReference>
<keyword evidence="4" id="KW-0560">Oxidoreductase</keyword>
<dbReference type="SMART" id="SM01092">
    <property type="entry name" value="CO_deh_flav_C"/>
    <property type="match status" value="1"/>
</dbReference>
<protein>
    <submittedName>
        <fullName evidence="8">Xanthine dehydrogenase small subunit</fullName>
    </submittedName>
</protein>
<dbReference type="InterPro" id="IPR016167">
    <property type="entry name" value="FAD-bd_PCMH_sub1"/>
</dbReference>
<dbReference type="SUPFAM" id="SSF47741">
    <property type="entry name" value="CO dehydrogenase ISP C-domain like"/>
    <property type="match status" value="1"/>
</dbReference>
<dbReference type="Pfam" id="PF00941">
    <property type="entry name" value="FAD_binding_5"/>
    <property type="match status" value="1"/>
</dbReference>
<keyword evidence="2" id="KW-0479">Metal-binding</keyword>
<keyword evidence="3" id="KW-0274">FAD</keyword>
<evidence type="ECO:0000256" key="2">
    <source>
        <dbReference type="ARBA" id="ARBA00022723"/>
    </source>
</evidence>
<dbReference type="InterPro" id="IPR002888">
    <property type="entry name" value="2Fe-2S-bd"/>
</dbReference>
<dbReference type="InterPro" id="IPR012675">
    <property type="entry name" value="Beta-grasp_dom_sf"/>
</dbReference>
<name>A0A0E1XB76_9HYPH</name>
<dbReference type="PANTHER" id="PTHR45444:SF3">
    <property type="entry name" value="XANTHINE DEHYDROGENASE"/>
    <property type="match status" value="1"/>
</dbReference>
<evidence type="ECO:0000256" key="3">
    <source>
        <dbReference type="ARBA" id="ARBA00022827"/>
    </source>
</evidence>
<dbReference type="PROSITE" id="PS00197">
    <property type="entry name" value="2FE2S_FER_1"/>
    <property type="match status" value="1"/>
</dbReference>
<keyword evidence="1" id="KW-0285">Flavoprotein</keyword>
<evidence type="ECO:0000259" key="7">
    <source>
        <dbReference type="PROSITE" id="PS51387"/>
    </source>
</evidence>
<dbReference type="Gene3D" id="3.10.20.30">
    <property type="match status" value="1"/>
</dbReference>
<dbReference type="Gene3D" id="3.30.390.50">
    <property type="entry name" value="CO dehydrogenase flavoprotein, C-terminal domain"/>
    <property type="match status" value="1"/>
</dbReference>
<accession>A0A0E1XB76</accession>
<evidence type="ECO:0000256" key="1">
    <source>
        <dbReference type="ARBA" id="ARBA00022630"/>
    </source>
</evidence>
<dbReference type="Pfam" id="PF03450">
    <property type="entry name" value="CO_deh_flav_C"/>
    <property type="match status" value="1"/>
</dbReference>
<evidence type="ECO:0000256" key="4">
    <source>
        <dbReference type="ARBA" id="ARBA00023002"/>
    </source>
</evidence>
<dbReference type="SUPFAM" id="SSF55447">
    <property type="entry name" value="CO dehydrogenase flavoprotein C-terminal domain-like"/>
    <property type="match status" value="1"/>
</dbReference>
<dbReference type="PANTHER" id="PTHR45444">
    <property type="entry name" value="XANTHINE DEHYDROGENASE"/>
    <property type="match status" value="1"/>
</dbReference>
<dbReference type="Gene3D" id="1.10.150.120">
    <property type="entry name" value="[2Fe-2S]-binding domain"/>
    <property type="match status" value="1"/>
</dbReference>
<evidence type="ECO:0000313" key="8">
    <source>
        <dbReference type="EMBL" id="EEZ30527.1"/>
    </source>
</evidence>
<proteinExistence type="predicted"/>
<dbReference type="SUPFAM" id="SSF56176">
    <property type="entry name" value="FAD-binding/transporter-associated domain-like"/>
    <property type="match status" value="1"/>
</dbReference>
<dbReference type="GO" id="GO:0071949">
    <property type="term" value="F:FAD binding"/>
    <property type="evidence" value="ECO:0007669"/>
    <property type="project" value="InterPro"/>
</dbReference>
<reference evidence="8" key="1">
    <citation type="submission" date="2009-01" db="EMBL/GenBank/DDBJ databases">
        <title>The Genome Sequence of Brucella pinnipedialis M292/94/1.</title>
        <authorList>
            <consortium name="The Broad Institute Genome Sequencing Platform"/>
            <person name="Ward D."/>
            <person name="Young S.K."/>
            <person name="Kodira C.D."/>
            <person name="Zeng Q."/>
            <person name="Koehrsen M."/>
            <person name="Alvarado L."/>
            <person name="Berlin A."/>
            <person name="Borenstein D."/>
            <person name="Chen Z."/>
            <person name="Engels R."/>
            <person name="Freedman E."/>
            <person name="Gellesch M."/>
            <person name="Goldberg J."/>
            <person name="Griggs A."/>
            <person name="Gujja S."/>
            <person name="Heiman D."/>
            <person name="Hepburn T."/>
            <person name="Howarth C."/>
            <person name="Jen D."/>
            <person name="Larson L."/>
            <person name="Lewis B."/>
            <person name="Mehta T."/>
            <person name="Park D."/>
            <person name="Pearson M."/>
            <person name="Roberts A."/>
            <person name="Saif S."/>
            <person name="Shea T."/>
            <person name="Shenoy N."/>
            <person name="Sisk P."/>
            <person name="Stolte C."/>
            <person name="Sykes S."/>
            <person name="Walk T."/>
            <person name="White J."/>
            <person name="Yandava C."/>
            <person name="Whatmore A.M."/>
            <person name="Perrett L.L."/>
            <person name="O'Callaghan D."/>
            <person name="Nusbaum C."/>
            <person name="Galagan J."/>
            <person name="Birren B."/>
        </authorList>
    </citation>
    <scope>NUCLEOTIDE SEQUENCE [LARGE SCALE GENOMIC DNA]</scope>
    <source>
        <strain evidence="8">M292/94/1</strain>
    </source>
</reference>
<dbReference type="CDD" id="cd00207">
    <property type="entry name" value="fer2"/>
    <property type="match status" value="1"/>
</dbReference>
<dbReference type="GO" id="GO:0004854">
    <property type="term" value="F:xanthine dehydrogenase activity"/>
    <property type="evidence" value="ECO:0007669"/>
    <property type="project" value="InterPro"/>
</dbReference>
<dbReference type="NCBIfam" id="TIGR02963">
    <property type="entry name" value="xanthine_xdhA"/>
    <property type="match status" value="1"/>
</dbReference>
<dbReference type="InterPro" id="IPR036010">
    <property type="entry name" value="2Fe-2S_ferredoxin-like_sf"/>
</dbReference>
<dbReference type="EMBL" id="EQ999546">
    <property type="protein sequence ID" value="EEZ30527.1"/>
    <property type="molecule type" value="Genomic_DNA"/>
</dbReference>
<dbReference type="InterPro" id="IPR001041">
    <property type="entry name" value="2Fe-2S_ferredoxin-type"/>
</dbReference>
<dbReference type="Gene3D" id="3.30.465.10">
    <property type="match status" value="1"/>
</dbReference>
<feature type="domain" description="FAD-binding PCMH-type" evidence="7">
    <location>
        <begin position="224"/>
        <end position="397"/>
    </location>
</feature>
<dbReference type="InterPro" id="IPR006058">
    <property type="entry name" value="2Fe2S_fd_BS"/>
</dbReference>
<dbReference type="InterPro" id="IPR002346">
    <property type="entry name" value="Mopterin_DH_FAD-bd"/>
</dbReference>
<dbReference type="InterPro" id="IPR012175">
    <property type="entry name" value="Xanth_DH_ssu_bac"/>
</dbReference>
<dbReference type="InterPro" id="IPR036683">
    <property type="entry name" value="CO_DH_flav_C_dom_sf"/>
</dbReference>
<dbReference type="GO" id="GO:0051537">
    <property type="term" value="F:2 iron, 2 sulfur cluster binding"/>
    <property type="evidence" value="ECO:0007669"/>
    <property type="project" value="InterPro"/>
</dbReference>
<keyword evidence="5" id="KW-0408">Iron</keyword>
<dbReference type="InterPro" id="IPR016208">
    <property type="entry name" value="Ald_Oxase/xanthine_DH-like"/>
</dbReference>
<dbReference type="PROSITE" id="PS51387">
    <property type="entry name" value="FAD_PCMH"/>
    <property type="match status" value="1"/>
</dbReference>
<dbReference type="InterPro" id="IPR014307">
    <property type="entry name" value="Xanthine_DH_ssu"/>
</dbReference>
<organism evidence="8">
    <name type="scientific">Brucella pinnipedialis M292/94/1</name>
    <dbReference type="NCBI Taxonomy" id="520462"/>
    <lineage>
        <taxon>Bacteria</taxon>
        <taxon>Pseudomonadati</taxon>
        <taxon>Pseudomonadota</taxon>
        <taxon>Alphaproteobacteria</taxon>
        <taxon>Hyphomicrobiales</taxon>
        <taxon>Brucellaceae</taxon>
        <taxon>Brucella/Ochrobactrum group</taxon>
        <taxon>Brucella</taxon>
    </lineage>
</organism>
<dbReference type="SUPFAM" id="SSF54292">
    <property type="entry name" value="2Fe-2S ferredoxin-like"/>
    <property type="match status" value="1"/>
</dbReference>
<dbReference type="PIRSF" id="PIRSF036557">
    <property type="entry name" value="XdhA_RC"/>
    <property type="match status" value="1"/>
</dbReference>
<evidence type="ECO:0000259" key="6">
    <source>
        <dbReference type="PROSITE" id="PS51085"/>
    </source>
</evidence>
<dbReference type="GO" id="GO:0005506">
    <property type="term" value="F:iron ion binding"/>
    <property type="evidence" value="ECO:0007669"/>
    <property type="project" value="InterPro"/>
</dbReference>
<dbReference type="InterPro" id="IPR036318">
    <property type="entry name" value="FAD-bd_PCMH-like_sf"/>
</dbReference>
<evidence type="ECO:0000256" key="5">
    <source>
        <dbReference type="ARBA" id="ARBA00023004"/>
    </source>
</evidence>
<dbReference type="InterPro" id="IPR036884">
    <property type="entry name" value="2Fe-2S-bd_dom_sf"/>
</dbReference>
<dbReference type="AlphaFoldDB" id="A0A0E1XB76"/>
<dbReference type="Pfam" id="PF01799">
    <property type="entry name" value="Fer2_2"/>
    <property type="match status" value="1"/>
</dbReference>
<gene>
    <name evidence="8" type="ORF">BALG_00646</name>
</gene>
<sequence length="519" mass="55779">MRWKSALSFTAPGFALFLFDMLGELSNMGQSARHEIRFLLNGETIVLDRVSPTETLLDYLRLSARLRGTKEGCGEGDCGACTVLVGRVVDGGLVYESVNACIRFVGSLDGCHVVTIEYLRGADGDLHPVQKAMVEFHGSQCGFCTPGFVMSLYALWMRDPRPADAAIEKALQGNLCRCTGYEAIMRAARAISDYGNVAQDPLAAERAHVLQRLTALRDGARVEVGAGKDRLIVPADLDDFATILAAEPKATIVAGSTDVGLWVTKMMRDISPVVFIGHLEELHSIREENGVVTIGAGVTYTQAFGFLAGRIPALGQLINRIGGEQVRNMGTIGGNIANGSPIGDTPPPLIALGATLTLRKGAERRTIALEDFFIAYGKQDRGAGEFVEAVHVPLPGEGSRFAAYKVSKRREEDITASLGAFHLMLDAAGNVAHIRIAYGGMAATPKRAHAVETALMGKPWTEATVEAALEAYAQDYTPLTDMRATAEYRLLVARNMLRRFYLETTGSGETLGALRGEAA</sequence>
<dbReference type="InterPro" id="IPR016166">
    <property type="entry name" value="FAD-bd_PCMH"/>
</dbReference>